<comment type="caution">
    <text evidence="1">The sequence shown here is derived from an EMBL/GenBank/DDBJ whole genome shotgun (WGS) entry which is preliminary data.</text>
</comment>
<dbReference type="Proteomes" id="UP001281147">
    <property type="component" value="Unassembled WGS sequence"/>
</dbReference>
<dbReference type="EMBL" id="JAUTXU010000189">
    <property type="protein sequence ID" value="KAK3700110.1"/>
    <property type="molecule type" value="Genomic_DNA"/>
</dbReference>
<evidence type="ECO:0000313" key="2">
    <source>
        <dbReference type="Proteomes" id="UP001281147"/>
    </source>
</evidence>
<gene>
    <name evidence="1" type="ORF">LTR37_016113</name>
</gene>
<protein>
    <submittedName>
        <fullName evidence="1">Uncharacterized protein</fullName>
    </submittedName>
</protein>
<sequence>MSQEVHIIAILYPKPDKVERVRELLGKMCKDVHGKEDYTLRYMMTEQVDADTPDVVMIETYKDKASADRHGTEPHFKELFATFDSEGIFSKPPYLAKTASRAGFDVDRKLI</sequence>
<proteinExistence type="predicted"/>
<keyword evidence="2" id="KW-1185">Reference proteome</keyword>
<name>A0ACC3MRH4_9PEZI</name>
<organism evidence="1 2">
    <name type="scientific">Vermiconidia calcicola</name>
    <dbReference type="NCBI Taxonomy" id="1690605"/>
    <lineage>
        <taxon>Eukaryota</taxon>
        <taxon>Fungi</taxon>
        <taxon>Dikarya</taxon>
        <taxon>Ascomycota</taxon>
        <taxon>Pezizomycotina</taxon>
        <taxon>Dothideomycetes</taxon>
        <taxon>Dothideomycetidae</taxon>
        <taxon>Mycosphaerellales</taxon>
        <taxon>Extremaceae</taxon>
        <taxon>Vermiconidia</taxon>
    </lineage>
</organism>
<accession>A0ACC3MRH4</accession>
<evidence type="ECO:0000313" key="1">
    <source>
        <dbReference type="EMBL" id="KAK3700110.1"/>
    </source>
</evidence>
<reference evidence="1" key="1">
    <citation type="submission" date="2023-07" db="EMBL/GenBank/DDBJ databases">
        <title>Black Yeasts Isolated from many extreme environments.</title>
        <authorList>
            <person name="Coleine C."/>
            <person name="Stajich J.E."/>
            <person name="Selbmann L."/>
        </authorList>
    </citation>
    <scope>NUCLEOTIDE SEQUENCE</scope>
    <source>
        <strain evidence="1">CCFEE 5714</strain>
    </source>
</reference>